<dbReference type="Proteomes" id="UP000230611">
    <property type="component" value="Unassembled WGS sequence"/>
</dbReference>
<organism evidence="13 14">
    <name type="scientific">Candidatus Falkowbacteria bacterium CG_4_9_14_3_um_filter_38_19</name>
    <dbReference type="NCBI Taxonomy" id="1974559"/>
    <lineage>
        <taxon>Bacteria</taxon>
        <taxon>Candidatus Falkowiibacteriota</taxon>
    </lineage>
</organism>
<dbReference type="EMBL" id="PFUO01000029">
    <property type="protein sequence ID" value="PJB17681.1"/>
    <property type="molecule type" value="Genomic_DNA"/>
</dbReference>
<dbReference type="GO" id="GO:0006261">
    <property type="term" value="P:DNA-templated DNA replication"/>
    <property type="evidence" value="ECO:0007669"/>
    <property type="project" value="TreeGrafter"/>
</dbReference>
<evidence type="ECO:0000256" key="1">
    <source>
        <dbReference type="ARBA" id="ARBA00006360"/>
    </source>
</evidence>
<keyword evidence="6 11" id="KW-0547">Nucleotide-binding</keyword>
<gene>
    <name evidence="11" type="primary">dnaX</name>
    <name evidence="13" type="ORF">CO116_00610</name>
</gene>
<keyword evidence="4 11" id="KW-0235">DNA replication</keyword>
<comment type="subunit">
    <text evidence="11">DNA polymerase III contains a core (composed of alpha, epsilon and theta chains) that associates with a tau subunit. This core dimerizes to form the POLIII' complex. PolIII' associates with the gamma complex (composed of gamma, delta, delta', psi and chi chains) and with the beta chain to form the complete DNA polymerase III complex.</text>
</comment>
<evidence type="ECO:0000256" key="8">
    <source>
        <dbReference type="ARBA" id="ARBA00022840"/>
    </source>
</evidence>
<comment type="caution">
    <text evidence="13">The sequence shown here is derived from an EMBL/GenBank/DDBJ whole genome shotgun (WGS) entry which is preliminary data.</text>
</comment>
<proteinExistence type="inferred from homology"/>
<dbReference type="PANTHER" id="PTHR11669">
    <property type="entry name" value="REPLICATION FACTOR C / DNA POLYMERASE III GAMMA-TAU SUBUNIT"/>
    <property type="match status" value="1"/>
</dbReference>
<dbReference type="InterPro" id="IPR022754">
    <property type="entry name" value="DNA_pol_III_gamma-3"/>
</dbReference>
<dbReference type="PANTHER" id="PTHR11669:SF0">
    <property type="entry name" value="PROTEIN STICHEL-LIKE 2"/>
    <property type="match status" value="1"/>
</dbReference>
<dbReference type="AlphaFoldDB" id="A0A2M8AK13"/>
<dbReference type="InterPro" id="IPR008921">
    <property type="entry name" value="DNA_pol3_clamp-load_cplx_C"/>
</dbReference>
<keyword evidence="8 11" id="KW-0067">ATP-binding</keyword>
<dbReference type="SUPFAM" id="SSF48019">
    <property type="entry name" value="post-AAA+ oligomerization domain-like"/>
    <property type="match status" value="1"/>
</dbReference>
<accession>A0A2M8AK13</accession>
<dbReference type="Pfam" id="PF13177">
    <property type="entry name" value="DNA_pol3_delta2"/>
    <property type="match status" value="1"/>
</dbReference>
<dbReference type="InterPro" id="IPR050238">
    <property type="entry name" value="DNA_Rep/Repair_Clamp_Loader"/>
</dbReference>
<keyword evidence="9 11" id="KW-0239">DNA-directed DNA polymerase</keyword>
<dbReference type="GO" id="GO:0046872">
    <property type="term" value="F:metal ion binding"/>
    <property type="evidence" value="ECO:0007669"/>
    <property type="project" value="UniProtKB-KW"/>
</dbReference>
<dbReference type="GO" id="GO:0009360">
    <property type="term" value="C:DNA polymerase III complex"/>
    <property type="evidence" value="ECO:0007669"/>
    <property type="project" value="InterPro"/>
</dbReference>
<evidence type="ECO:0000256" key="10">
    <source>
        <dbReference type="ARBA" id="ARBA00049244"/>
    </source>
</evidence>
<evidence type="ECO:0000256" key="4">
    <source>
        <dbReference type="ARBA" id="ARBA00022705"/>
    </source>
</evidence>
<dbReference type="NCBIfam" id="NF004046">
    <property type="entry name" value="PRK05563.1"/>
    <property type="match status" value="1"/>
</dbReference>
<comment type="function">
    <text evidence="11">DNA polymerase III is a complex, multichain enzyme responsible for most of the replicative synthesis in bacteria. This DNA polymerase also exhibits 3' to 5' exonuclease activity.</text>
</comment>
<evidence type="ECO:0000256" key="3">
    <source>
        <dbReference type="ARBA" id="ARBA00022695"/>
    </source>
</evidence>
<dbReference type="Pfam" id="PF22608">
    <property type="entry name" value="DNAX_ATPase_lid"/>
    <property type="match status" value="1"/>
</dbReference>
<evidence type="ECO:0000313" key="13">
    <source>
        <dbReference type="EMBL" id="PJB17681.1"/>
    </source>
</evidence>
<evidence type="ECO:0000256" key="7">
    <source>
        <dbReference type="ARBA" id="ARBA00022833"/>
    </source>
</evidence>
<dbReference type="SMART" id="SM00382">
    <property type="entry name" value="AAA"/>
    <property type="match status" value="1"/>
</dbReference>
<keyword evidence="2 11" id="KW-0808">Transferase</keyword>
<dbReference type="CDD" id="cd18137">
    <property type="entry name" value="HLD_clamp_pol_III_gamma_tau"/>
    <property type="match status" value="1"/>
</dbReference>
<dbReference type="InterPro" id="IPR003593">
    <property type="entry name" value="AAA+_ATPase"/>
</dbReference>
<sequence length="356" mass="40041">MATLYRKYRPQNFSEVVGQNHIKLTLEQEIKTGKIAQAYLFCGPRAVGKTTLARIFAKAINCAKKKVNSAEPCNKCLSCEEITAGRALDIIEIDAASHTGVDNVRENIIASARVAPSRSKYKVFVIDEVHMLSISAFNALLKVIEEPPAYVIFILCTTEVHKVPTTIISRCQRFDFKRISVSDIVKKLNYIIKAEQIIVAKSILEEIARYAEGHMRDAESLLGQIVAIGGREISREEADLVIPRSDLNEVLNLLDLLIKKDAGSAIRLINKLVDDGVDLKNFLNDFIEILRKIMLGKLSPQLVEKLAMELGENIELKINQLSQNVALEQILFFLEKFIRIRGEIKVNFIQQLPIEL</sequence>
<evidence type="ECO:0000256" key="5">
    <source>
        <dbReference type="ARBA" id="ARBA00022723"/>
    </source>
</evidence>
<dbReference type="Gene3D" id="3.40.50.300">
    <property type="entry name" value="P-loop containing nucleotide triphosphate hydrolases"/>
    <property type="match status" value="1"/>
</dbReference>
<dbReference type="Pfam" id="PF12169">
    <property type="entry name" value="DNA_pol3_gamma3"/>
    <property type="match status" value="1"/>
</dbReference>
<dbReference type="GO" id="GO:0003887">
    <property type="term" value="F:DNA-directed DNA polymerase activity"/>
    <property type="evidence" value="ECO:0007669"/>
    <property type="project" value="UniProtKB-KW"/>
</dbReference>
<evidence type="ECO:0000256" key="6">
    <source>
        <dbReference type="ARBA" id="ARBA00022741"/>
    </source>
</evidence>
<dbReference type="CDD" id="cd00009">
    <property type="entry name" value="AAA"/>
    <property type="match status" value="1"/>
</dbReference>
<evidence type="ECO:0000256" key="2">
    <source>
        <dbReference type="ARBA" id="ARBA00022679"/>
    </source>
</evidence>
<keyword evidence="3 11" id="KW-0548">Nucleotidyltransferase</keyword>
<evidence type="ECO:0000313" key="14">
    <source>
        <dbReference type="Proteomes" id="UP000230611"/>
    </source>
</evidence>
<dbReference type="NCBIfam" id="TIGR02397">
    <property type="entry name" value="dnaX_nterm"/>
    <property type="match status" value="1"/>
</dbReference>
<keyword evidence="5" id="KW-0479">Metal-binding</keyword>
<comment type="catalytic activity">
    <reaction evidence="10 11">
        <text>DNA(n) + a 2'-deoxyribonucleoside 5'-triphosphate = DNA(n+1) + diphosphate</text>
        <dbReference type="Rhea" id="RHEA:22508"/>
        <dbReference type="Rhea" id="RHEA-COMP:17339"/>
        <dbReference type="Rhea" id="RHEA-COMP:17340"/>
        <dbReference type="ChEBI" id="CHEBI:33019"/>
        <dbReference type="ChEBI" id="CHEBI:61560"/>
        <dbReference type="ChEBI" id="CHEBI:173112"/>
        <dbReference type="EC" id="2.7.7.7"/>
    </reaction>
</comment>
<feature type="non-terminal residue" evidence="13">
    <location>
        <position position="356"/>
    </location>
</feature>
<protein>
    <recommendedName>
        <fullName evidence="11">DNA polymerase III subunit gamma/tau</fullName>
        <ecNumber evidence="11">2.7.7.7</ecNumber>
    </recommendedName>
</protein>
<dbReference type="InterPro" id="IPR012763">
    <property type="entry name" value="DNA_pol_III_sug/sutau_N"/>
</dbReference>
<name>A0A2M8AK13_9BACT</name>
<dbReference type="InterPro" id="IPR045085">
    <property type="entry name" value="HLD_clamp_pol_III_gamma_tau"/>
</dbReference>
<dbReference type="InterPro" id="IPR027417">
    <property type="entry name" value="P-loop_NTPase"/>
</dbReference>
<evidence type="ECO:0000256" key="9">
    <source>
        <dbReference type="ARBA" id="ARBA00022932"/>
    </source>
</evidence>
<dbReference type="GO" id="GO:0005524">
    <property type="term" value="F:ATP binding"/>
    <property type="evidence" value="ECO:0007669"/>
    <property type="project" value="UniProtKB-KW"/>
</dbReference>
<dbReference type="Gene3D" id="1.10.8.60">
    <property type="match status" value="1"/>
</dbReference>
<evidence type="ECO:0000259" key="12">
    <source>
        <dbReference type="SMART" id="SM00382"/>
    </source>
</evidence>
<comment type="similarity">
    <text evidence="1 11">Belongs to the DnaX/STICHEL family.</text>
</comment>
<keyword evidence="7" id="KW-0862">Zinc</keyword>
<dbReference type="FunFam" id="3.40.50.300:FF:000014">
    <property type="entry name" value="DNA polymerase III subunit gamma/tau"/>
    <property type="match status" value="1"/>
</dbReference>
<feature type="domain" description="AAA+ ATPase" evidence="12">
    <location>
        <begin position="35"/>
        <end position="180"/>
    </location>
</feature>
<dbReference type="Gene3D" id="1.20.272.10">
    <property type="match status" value="1"/>
</dbReference>
<dbReference type="EC" id="2.7.7.7" evidence="11"/>
<evidence type="ECO:0000256" key="11">
    <source>
        <dbReference type="RuleBase" id="RU364063"/>
    </source>
</evidence>
<dbReference type="SUPFAM" id="SSF52540">
    <property type="entry name" value="P-loop containing nucleoside triphosphate hydrolases"/>
    <property type="match status" value="1"/>
</dbReference>
<dbReference type="GO" id="GO:0003677">
    <property type="term" value="F:DNA binding"/>
    <property type="evidence" value="ECO:0007669"/>
    <property type="project" value="InterPro"/>
</dbReference>
<reference evidence="14" key="1">
    <citation type="submission" date="2017-09" db="EMBL/GenBank/DDBJ databases">
        <title>Depth-based differentiation of microbial function through sediment-hosted aquifers and enrichment of novel symbionts in the deep terrestrial subsurface.</title>
        <authorList>
            <person name="Probst A.J."/>
            <person name="Ladd B."/>
            <person name="Jarett J.K."/>
            <person name="Geller-Mcgrath D.E."/>
            <person name="Sieber C.M.K."/>
            <person name="Emerson J.B."/>
            <person name="Anantharaman K."/>
            <person name="Thomas B.C."/>
            <person name="Malmstrom R."/>
            <person name="Stieglmeier M."/>
            <person name="Klingl A."/>
            <person name="Woyke T."/>
            <person name="Ryan C.M."/>
            <person name="Banfield J.F."/>
        </authorList>
    </citation>
    <scope>NUCLEOTIDE SEQUENCE [LARGE SCALE GENOMIC DNA]</scope>
</reference>